<name>A0AAN8QT33_9TELE</name>
<comment type="caution">
    <text evidence="3">The sequence shown here is derived from an EMBL/GenBank/DDBJ whole genome shotgun (WGS) entry which is preliminary data.</text>
</comment>
<dbReference type="Pfam" id="PF05622">
    <property type="entry name" value="HOOK"/>
    <property type="match status" value="1"/>
</dbReference>
<evidence type="ECO:0000313" key="4">
    <source>
        <dbReference type="Proteomes" id="UP001356427"/>
    </source>
</evidence>
<dbReference type="Proteomes" id="UP001356427">
    <property type="component" value="Unassembled WGS sequence"/>
</dbReference>
<feature type="compositionally biased region" description="Polar residues" evidence="1">
    <location>
        <begin position="10"/>
        <end position="19"/>
    </location>
</feature>
<dbReference type="EMBL" id="JAGTTL010000027">
    <property type="protein sequence ID" value="KAK6300652.1"/>
    <property type="molecule type" value="Genomic_DNA"/>
</dbReference>
<reference evidence="3 4" key="1">
    <citation type="submission" date="2021-04" db="EMBL/GenBank/DDBJ databases">
        <authorList>
            <person name="De Guttry C."/>
            <person name="Zahm M."/>
            <person name="Klopp C."/>
            <person name="Cabau C."/>
            <person name="Louis A."/>
            <person name="Berthelot C."/>
            <person name="Parey E."/>
            <person name="Roest Crollius H."/>
            <person name="Montfort J."/>
            <person name="Robinson-Rechavi M."/>
            <person name="Bucao C."/>
            <person name="Bouchez O."/>
            <person name="Gislard M."/>
            <person name="Lluch J."/>
            <person name="Milhes M."/>
            <person name="Lampietro C."/>
            <person name="Lopez Roques C."/>
            <person name="Donnadieu C."/>
            <person name="Braasch I."/>
            <person name="Desvignes T."/>
            <person name="Postlethwait J."/>
            <person name="Bobe J."/>
            <person name="Wedekind C."/>
            <person name="Guiguen Y."/>
        </authorList>
    </citation>
    <scope>NUCLEOTIDE SEQUENCE [LARGE SCALE GENOMIC DNA]</scope>
    <source>
        <strain evidence="3">Cs_M1</strain>
        <tissue evidence="3">Blood</tissue>
    </source>
</reference>
<dbReference type="InterPro" id="IPR008636">
    <property type="entry name" value="Hook_C"/>
</dbReference>
<dbReference type="GO" id="GO:0008017">
    <property type="term" value="F:microtubule binding"/>
    <property type="evidence" value="ECO:0007669"/>
    <property type="project" value="InterPro"/>
</dbReference>
<feature type="region of interest" description="Disordered" evidence="1">
    <location>
        <begin position="56"/>
        <end position="96"/>
    </location>
</feature>
<feature type="region of interest" description="Disordered" evidence="1">
    <location>
        <begin position="1"/>
        <end position="30"/>
    </location>
</feature>
<dbReference type="AlphaFoldDB" id="A0AAN8QT33"/>
<evidence type="ECO:0000256" key="1">
    <source>
        <dbReference type="SAM" id="MobiDB-lite"/>
    </source>
</evidence>
<organism evidence="3 4">
    <name type="scientific">Coregonus suidteri</name>
    <dbReference type="NCBI Taxonomy" id="861788"/>
    <lineage>
        <taxon>Eukaryota</taxon>
        <taxon>Metazoa</taxon>
        <taxon>Chordata</taxon>
        <taxon>Craniata</taxon>
        <taxon>Vertebrata</taxon>
        <taxon>Euteleostomi</taxon>
        <taxon>Actinopterygii</taxon>
        <taxon>Neopterygii</taxon>
        <taxon>Teleostei</taxon>
        <taxon>Protacanthopterygii</taxon>
        <taxon>Salmoniformes</taxon>
        <taxon>Salmonidae</taxon>
        <taxon>Coregoninae</taxon>
        <taxon>Coregonus</taxon>
    </lineage>
</organism>
<dbReference type="GO" id="GO:0031122">
    <property type="term" value="P:cytoplasmic microtubule organization"/>
    <property type="evidence" value="ECO:0007669"/>
    <property type="project" value="InterPro"/>
</dbReference>
<gene>
    <name evidence="3" type="ORF">J4Q44_G00287500</name>
</gene>
<protein>
    <recommendedName>
        <fullName evidence="2">Hook C-terminal domain-containing protein</fullName>
    </recommendedName>
</protein>
<accession>A0AAN8QT33</accession>
<evidence type="ECO:0000313" key="3">
    <source>
        <dbReference type="EMBL" id="KAK6300652.1"/>
    </source>
</evidence>
<evidence type="ECO:0000259" key="2">
    <source>
        <dbReference type="Pfam" id="PF05622"/>
    </source>
</evidence>
<keyword evidence="4" id="KW-1185">Reference proteome</keyword>
<feature type="compositionally biased region" description="Basic and acidic residues" evidence="1">
    <location>
        <begin position="20"/>
        <end position="30"/>
    </location>
</feature>
<feature type="domain" description="Hook C-terminal" evidence="2">
    <location>
        <begin position="12"/>
        <end position="83"/>
    </location>
</feature>
<sequence>MMMTEEETTSCDVTMTAVQEDSHERIMSRQDQEEKLTITNWYSMCVALQKQEQELRLSEGSSRPPGQAQSFLAQQRQSTQARSRRGMGLSPRLQPR</sequence>
<proteinExistence type="predicted"/>